<comment type="similarity">
    <text evidence="5 6">Belongs to the class I-like SAM-binding methyltransferase superfamily. C5-methyltransferase family.</text>
</comment>
<accession>F1KC41</accession>
<gene>
    <name evidence="8" type="primary">cac8IM</name>
</gene>
<evidence type="ECO:0000256" key="6">
    <source>
        <dbReference type="RuleBase" id="RU000416"/>
    </source>
</evidence>
<protein>
    <recommendedName>
        <fullName evidence="7">Cytosine-specific methyltransferase</fullName>
        <ecNumber evidence="7">2.1.1.37</ecNumber>
    </recommendedName>
</protein>
<dbReference type="NCBIfam" id="TIGR00675">
    <property type="entry name" value="dcm"/>
    <property type="match status" value="1"/>
</dbReference>
<dbReference type="GO" id="GO:0032259">
    <property type="term" value="P:methylation"/>
    <property type="evidence" value="ECO:0007669"/>
    <property type="project" value="UniProtKB-KW"/>
</dbReference>
<dbReference type="Gene3D" id="3.40.50.150">
    <property type="entry name" value="Vaccinia Virus protein VP39"/>
    <property type="match status" value="1"/>
</dbReference>
<keyword evidence="3 5" id="KW-0949">S-adenosyl-L-methionine</keyword>
<dbReference type="InterPro" id="IPR050390">
    <property type="entry name" value="C5-Methyltransferase"/>
</dbReference>
<evidence type="ECO:0000256" key="5">
    <source>
        <dbReference type="PROSITE-ProRule" id="PRU01016"/>
    </source>
</evidence>
<comment type="catalytic activity">
    <reaction evidence="7">
        <text>a 2'-deoxycytidine in DNA + S-adenosyl-L-methionine = a 5-methyl-2'-deoxycytidine in DNA + S-adenosyl-L-homocysteine + H(+)</text>
        <dbReference type="Rhea" id="RHEA:13681"/>
        <dbReference type="Rhea" id="RHEA-COMP:11369"/>
        <dbReference type="Rhea" id="RHEA-COMP:11370"/>
        <dbReference type="ChEBI" id="CHEBI:15378"/>
        <dbReference type="ChEBI" id="CHEBI:57856"/>
        <dbReference type="ChEBI" id="CHEBI:59789"/>
        <dbReference type="ChEBI" id="CHEBI:85452"/>
        <dbReference type="ChEBI" id="CHEBI:85454"/>
        <dbReference type="EC" id="2.1.1.37"/>
    </reaction>
</comment>
<dbReference type="InterPro" id="IPR031303">
    <property type="entry name" value="C5_meth_CS"/>
</dbReference>
<dbReference type="GO" id="GO:0003677">
    <property type="term" value="F:DNA binding"/>
    <property type="evidence" value="ECO:0007669"/>
    <property type="project" value="TreeGrafter"/>
</dbReference>
<dbReference type="InterPro" id="IPR018117">
    <property type="entry name" value="C5_DNA_meth_AS"/>
</dbReference>
<keyword evidence="1 5" id="KW-0489">Methyltransferase</keyword>
<dbReference type="EMBL" id="JF323045">
    <property type="protein sequence ID" value="ADX97294.1"/>
    <property type="molecule type" value="Genomic_DNA"/>
</dbReference>
<dbReference type="PRINTS" id="PR00105">
    <property type="entry name" value="C5METTRFRASE"/>
</dbReference>
<evidence type="ECO:0000256" key="2">
    <source>
        <dbReference type="ARBA" id="ARBA00022679"/>
    </source>
</evidence>
<dbReference type="EC" id="2.1.1.37" evidence="7"/>
<dbReference type="GO" id="GO:0009307">
    <property type="term" value="P:DNA restriction-modification system"/>
    <property type="evidence" value="ECO:0007669"/>
    <property type="project" value="UniProtKB-KW"/>
</dbReference>
<evidence type="ECO:0000256" key="3">
    <source>
        <dbReference type="ARBA" id="ARBA00022691"/>
    </source>
</evidence>
<keyword evidence="2 5" id="KW-0808">Transferase</keyword>
<dbReference type="PROSITE" id="PS51679">
    <property type="entry name" value="SAM_MT_C5"/>
    <property type="match status" value="1"/>
</dbReference>
<sequence length="398" mass="45449">MIYFTVEQMFDKINISLRKKKGRYLMRVISFFSGAGGMDLGFTLAGHEIVWSNDFDKDAVQTYNENIGKYWKHESVLGDITKLLSKPFEEIDKIIPDGDVVIGGFPCQGFSIANVNRSMEDEKNYLYLELLKVIHVKNPKFFVLENVKGLENMEKGEVLNVILDDLEKAGKCGYTVCYDVLNAYNFGVPQNRERVIIVGIRNDLRDRYIIPQKPAVKNKRKTLFVKPTHSKTSKLGEELKPWQKINYLYNLWTNGKLDSNKNYLVNENDETYKLATLRDAISDLPLEFEADNKDILNHTGSLCKVSISNRVGNRATSWDKYAPTIMGRGSGTGGPLIIPHPLQHRRLSVREVARIQTFPDKFLFKGNNSACYRQIGNAVPVLMAYHIAKLIPINMREE</sequence>
<dbReference type="PANTHER" id="PTHR10629">
    <property type="entry name" value="CYTOSINE-SPECIFIC METHYLTRANSFERASE"/>
    <property type="match status" value="1"/>
</dbReference>
<feature type="active site" evidence="5">
    <location>
        <position position="107"/>
    </location>
</feature>
<dbReference type="AlphaFoldDB" id="F1KC41"/>
<dbReference type="GO" id="GO:0003886">
    <property type="term" value="F:DNA (cytosine-5-)-methyltransferase activity"/>
    <property type="evidence" value="ECO:0007669"/>
    <property type="project" value="UniProtKB-EC"/>
</dbReference>
<dbReference type="Gene3D" id="3.90.120.10">
    <property type="entry name" value="DNA Methylase, subunit A, domain 2"/>
    <property type="match status" value="1"/>
</dbReference>
<dbReference type="PANTHER" id="PTHR10629:SF52">
    <property type="entry name" value="DNA (CYTOSINE-5)-METHYLTRANSFERASE 1"/>
    <property type="match status" value="1"/>
</dbReference>
<dbReference type="Pfam" id="PF00145">
    <property type="entry name" value="DNA_methylase"/>
    <property type="match status" value="1"/>
</dbReference>
<organism evidence="8">
    <name type="scientific">Clostridium acetobutylicum</name>
    <dbReference type="NCBI Taxonomy" id="1488"/>
    <lineage>
        <taxon>Bacteria</taxon>
        <taxon>Bacillati</taxon>
        <taxon>Bacillota</taxon>
        <taxon>Clostridia</taxon>
        <taxon>Eubacteriales</taxon>
        <taxon>Clostridiaceae</taxon>
        <taxon>Clostridium</taxon>
    </lineage>
</organism>
<evidence type="ECO:0000256" key="1">
    <source>
        <dbReference type="ARBA" id="ARBA00022603"/>
    </source>
</evidence>
<evidence type="ECO:0000256" key="7">
    <source>
        <dbReference type="RuleBase" id="RU000417"/>
    </source>
</evidence>
<proteinExistence type="inferred from homology"/>
<dbReference type="InterPro" id="IPR029063">
    <property type="entry name" value="SAM-dependent_MTases_sf"/>
</dbReference>
<dbReference type="SUPFAM" id="SSF53335">
    <property type="entry name" value="S-adenosyl-L-methionine-dependent methyltransferases"/>
    <property type="match status" value="1"/>
</dbReference>
<keyword evidence="4" id="KW-0680">Restriction system</keyword>
<name>F1KC41_CLOAT</name>
<dbReference type="GO" id="GO:0044027">
    <property type="term" value="P:negative regulation of gene expression via chromosomal CpG island methylation"/>
    <property type="evidence" value="ECO:0007669"/>
    <property type="project" value="TreeGrafter"/>
</dbReference>
<evidence type="ECO:0000256" key="4">
    <source>
        <dbReference type="ARBA" id="ARBA00022747"/>
    </source>
</evidence>
<dbReference type="PROSITE" id="PS00094">
    <property type="entry name" value="C5_MTASE_1"/>
    <property type="match status" value="1"/>
</dbReference>
<reference evidence="8" key="1">
    <citation type="submission" date="2011-02" db="EMBL/GenBank/DDBJ databases">
        <title>Cac8I RM system.</title>
        <authorList>
            <person name="Lunnen K.D."/>
        </authorList>
    </citation>
    <scope>NUCLEOTIDE SEQUENCE</scope>
    <source>
        <strain evidence="8">ABKn8</strain>
    </source>
</reference>
<dbReference type="InterPro" id="IPR001525">
    <property type="entry name" value="C5_MeTfrase"/>
</dbReference>
<evidence type="ECO:0000313" key="8">
    <source>
        <dbReference type="EMBL" id="ADX97294.1"/>
    </source>
</evidence>
<dbReference type="CDD" id="cd00315">
    <property type="entry name" value="Cyt_C5_DNA_methylase"/>
    <property type="match status" value="1"/>
</dbReference>
<dbReference type="PROSITE" id="PS00095">
    <property type="entry name" value="C5_MTASE_2"/>
    <property type="match status" value="1"/>
</dbReference>